<dbReference type="Pfam" id="PF08242">
    <property type="entry name" value="Methyltransf_12"/>
    <property type="match status" value="1"/>
</dbReference>
<gene>
    <name evidence="3" type="ORF">M8T91_09050</name>
</gene>
<organism evidence="3 4">
    <name type="scientific">Microbulbifer spongiae</name>
    <dbReference type="NCBI Taxonomy" id="2944933"/>
    <lineage>
        <taxon>Bacteria</taxon>
        <taxon>Pseudomonadati</taxon>
        <taxon>Pseudomonadota</taxon>
        <taxon>Gammaproteobacteria</taxon>
        <taxon>Cellvibrionales</taxon>
        <taxon>Microbulbiferaceae</taxon>
        <taxon>Microbulbifer</taxon>
    </lineage>
</organism>
<proteinExistence type="predicted"/>
<name>A0ABY9EEZ7_9GAMM</name>
<keyword evidence="3" id="KW-0489">Methyltransferase</keyword>
<evidence type="ECO:0000313" key="4">
    <source>
        <dbReference type="Proteomes" id="UP001321520"/>
    </source>
</evidence>
<reference evidence="3 4" key="1">
    <citation type="submission" date="2022-05" db="EMBL/GenBank/DDBJ databases">
        <title>Microbulbifer sp. nov., isolated from sponge.</title>
        <authorList>
            <person name="Gao L."/>
        </authorList>
    </citation>
    <scope>NUCLEOTIDE SEQUENCE [LARGE SCALE GENOMIC DNA]</scope>
    <source>
        <strain evidence="3 4">MI-G</strain>
    </source>
</reference>
<dbReference type="InterPro" id="IPR050444">
    <property type="entry name" value="Polyketide_Synthase"/>
</dbReference>
<dbReference type="Proteomes" id="UP001321520">
    <property type="component" value="Chromosome"/>
</dbReference>
<accession>A0ABY9EEZ7</accession>
<dbReference type="PANTHER" id="PTHR45681">
    <property type="entry name" value="POLYKETIDE SYNTHASE 44-RELATED"/>
    <property type="match status" value="1"/>
</dbReference>
<feature type="domain" description="Methyltransferase type 12" evidence="2">
    <location>
        <begin position="200"/>
        <end position="300"/>
    </location>
</feature>
<sequence>MKNLTPPTANTVHEAGLAALPAELTVDSGLAQLPGAMQRLEFISLWAIMELLSSSGALTAENVGRSSDEIINTLGAASRHHWLVRRWLVALVEREFLKLSNGNYSWEQIPESAAGADKLPEAYDALGFPPEMAQSHQKFLTHLAELVRDQVSINQLLFENGEILTALAAYQNNWFTTYLNYAAASIVKQAVKPGPMLRVLELGGGAGLTTAAILDTLAGRPINYRFTDISPLFTTAAQKKFRNHIGLRCSLLDINADFTAQSIPAASTDIVVAGNVLHNAAHIGQTLQRIRRSLVTGGWLLFSESTRENHAMLTAMQFLLSPAKSEPLLGSEDRRGGTDQVFIDSTAWQEELVVAGFEVKCFLPASTSPLSVAGQTLFFAIAV</sequence>
<keyword evidence="4" id="KW-1185">Reference proteome</keyword>
<evidence type="ECO:0000259" key="2">
    <source>
        <dbReference type="Pfam" id="PF08242"/>
    </source>
</evidence>
<dbReference type="SUPFAM" id="SSF53335">
    <property type="entry name" value="S-adenosyl-L-methionine-dependent methyltransferases"/>
    <property type="match status" value="1"/>
</dbReference>
<dbReference type="PANTHER" id="PTHR45681:SF6">
    <property type="entry name" value="POLYKETIDE SYNTHASE 37"/>
    <property type="match status" value="1"/>
</dbReference>
<evidence type="ECO:0000313" key="3">
    <source>
        <dbReference type="EMBL" id="WKD51549.1"/>
    </source>
</evidence>
<evidence type="ECO:0000256" key="1">
    <source>
        <dbReference type="ARBA" id="ARBA00022679"/>
    </source>
</evidence>
<keyword evidence="1" id="KW-0808">Transferase</keyword>
<dbReference type="Gene3D" id="3.40.50.150">
    <property type="entry name" value="Vaccinia Virus protein VP39"/>
    <property type="match status" value="1"/>
</dbReference>
<dbReference type="CDD" id="cd02440">
    <property type="entry name" value="AdoMet_MTases"/>
    <property type="match status" value="1"/>
</dbReference>
<dbReference type="EMBL" id="CP098023">
    <property type="protein sequence ID" value="WKD51549.1"/>
    <property type="molecule type" value="Genomic_DNA"/>
</dbReference>
<protein>
    <submittedName>
        <fullName evidence="3">Class I SAM-dependent methyltransferase</fullName>
    </submittedName>
</protein>
<dbReference type="GO" id="GO:0008168">
    <property type="term" value="F:methyltransferase activity"/>
    <property type="evidence" value="ECO:0007669"/>
    <property type="project" value="UniProtKB-KW"/>
</dbReference>
<dbReference type="InterPro" id="IPR013217">
    <property type="entry name" value="Methyltransf_12"/>
</dbReference>
<dbReference type="RefSeq" id="WP_301418922.1">
    <property type="nucleotide sequence ID" value="NZ_CP098023.1"/>
</dbReference>
<dbReference type="GO" id="GO:0032259">
    <property type="term" value="P:methylation"/>
    <property type="evidence" value="ECO:0007669"/>
    <property type="project" value="UniProtKB-KW"/>
</dbReference>
<dbReference type="InterPro" id="IPR029063">
    <property type="entry name" value="SAM-dependent_MTases_sf"/>
</dbReference>